<organism evidence="1">
    <name type="scientific">marine sediment metagenome</name>
    <dbReference type="NCBI Taxonomy" id="412755"/>
    <lineage>
        <taxon>unclassified sequences</taxon>
        <taxon>metagenomes</taxon>
        <taxon>ecological metagenomes</taxon>
    </lineage>
</organism>
<proteinExistence type="predicted"/>
<accession>X1PN45</accession>
<dbReference type="EMBL" id="BARV01015702">
    <property type="protein sequence ID" value="GAI32299.1"/>
    <property type="molecule type" value="Genomic_DNA"/>
</dbReference>
<evidence type="ECO:0000313" key="1">
    <source>
        <dbReference type="EMBL" id="GAI32299.1"/>
    </source>
</evidence>
<dbReference type="AlphaFoldDB" id="X1PN45"/>
<gene>
    <name evidence="1" type="ORF">S06H3_27100</name>
</gene>
<reference evidence="1" key="1">
    <citation type="journal article" date="2014" name="Front. Microbiol.">
        <title>High frequency of phylogenetically diverse reductive dehalogenase-homologous genes in deep subseafloor sedimentary metagenomes.</title>
        <authorList>
            <person name="Kawai M."/>
            <person name="Futagami T."/>
            <person name="Toyoda A."/>
            <person name="Takaki Y."/>
            <person name="Nishi S."/>
            <person name="Hori S."/>
            <person name="Arai W."/>
            <person name="Tsubouchi T."/>
            <person name="Morono Y."/>
            <person name="Uchiyama I."/>
            <person name="Ito T."/>
            <person name="Fujiyama A."/>
            <person name="Inagaki F."/>
            <person name="Takami H."/>
        </authorList>
    </citation>
    <scope>NUCLEOTIDE SEQUENCE</scope>
    <source>
        <strain evidence="1">Expedition CK06-06</strain>
    </source>
</reference>
<feature type="non-terminal residue" evidence="1">
    <location>
        <position position="1"/>
    </location>
</feature>
<comment type="caution">
    <text evidence="1">The sequence shown here is derived from an EMBL/GenBank/DDBJ whole genome shotgun (WGS) entry which is preliminary data.</text>
</comment>
<sequence>AKFSESGAKAVIASAERFIHEAEHILNTED</sequence>
<protein>
    <submittedName>
        <fullName evidence="1">Uncharacterized protein</fullName>
    </submittedName>
</protein>
<name>X1PN45_9ZZZZ</name>